<dbReference type="InterPro" id="IPR004090">
    <property type="entry name" value="Chemotax_Me-accpt_rcpt"/>
</dbReference>
<comment type="caution">
    <text evidence="13">The sequence shown here is derived from an EMBL/GenBank/DDBJ whole genome shotgun (WGS) entry which is preliminary data.</text>
</comment>
<evidence type="ECO:0000256" key="3">
    <source>
        <dbReference type="ARBA" id="ARBA00022500"/>
    </source>
</evidence>
<name>A0ABS4K5B0_9CLOT</name>
<dbReference type="Proteomes" id="UP001519308">
    <property type="component" value="Unassembled WGS sequence"/>
</dbReference>
<organism evidence="13 14">
    <name type="scientific">Clostridium punense</name>
    <dbReference type="NCBI Taxonomy" id="1054297"/>
    <lineage>
        <taxon>Bacteria</taxon>
        <taxon>Bacillati</taxon>
        <taxon>Bacillota</taxon>
        <taxon>Clostridia</taxon>
        <taxon>Eubacteriales</taxon>
        <taxon>Clostridiaceae</taxon>
        <taxon>Clostridium</taxon>
    </lineage>
</organism>
<dbReference type="SMART" id="SM00304">
    <property type="entry name" value="HAMP"/>
    <property type="match status" value="1"/>
</dbReference>
<evidence type="ECO:0000256" key="5">
    <source>
        <dbReference type="ARBA" id="ARBA00022989"/>
    </source>
</evidence>
<dbReference type="Gene3D" id="1.10.287.950">
    <property type="entry name" value="Methyl-accepting chemotaxis protein"/>
    <property type="match status" value="1"/>
</dbReference>
<dbReference type="InterPro" id="IPR003660">
    <property type="entry name" value="HAMP_dom"/>
</dbReference>
<keyword evidence="6 10" id="KW-0472">Membrane</keyword>
<dbReference type="Pfam" id="PF00015">
    <property type="entry name" value="MCPsignal"/>
    <property type="match status" value="1"/>
</dbReference>
<dbReference type="RefSeq" id="WP_021282011.1">
    <property type="nucleotide sequence ID" value="NZ_JAGGLL010000021.1"/>
</dbReference>
<keyword evidence="4 10" id="KW-0812">Transmembrane</keyword>
<evidence type="ECO:0000256" key="2">
    <source>
        <dbReference type="ARBA" id="ARBA00022475"/>
    </source>
</evidence>
<comment type="similarity">
    <text evidence="8">Belongs to the methyl-accepting chemotaxis (MCP) protein family.</text>
</comment>
<proteinExistence type="inferred from homology"/>
<evidence type="ECO:0000256" key="10">
    <source>
        <dbReference type="SAM" id="Phobius"/>
    </source>
</evidence>
<comment type="subcellular location">
    <subcellularLocation>
        <location evidence="1">Cell membrane</location>
        <topology evidence="1">Multi-pass membrane protein</topology>
    </subcellularLocation>
</comment>
<dbReference type="PANTHER" id="PTHR32089:SF114">
    <property type="entry name" value="METHYL-ACCEPTING CHEMOTAXIS PROTEIN MCPB"/>
    <property type="match status" value="1"/>
</dbReference>
<keyword evidence="5 10" id="KW-1133">Transmembrane helix</keyword>
<dbReference type="Pfam" id="PF02743">
    <property type="entry name" value="dCache_1"/>
    <property type="match status" value="1"/>
</dbReference>
<keyword evidence="3" id="KW-0145">Chemotaxis</keyword>
<dbReference type="CDD" id="cd06225">
    <property type="entry name" value="HAMP"/>
    <property type="match status" value="1"/>
</dbReference>
<dbReference type="Gene3D" id="3.30.450.20">
    <property type="entry name" value="PAS domain"/>
    <property type="match status" value="2"/>
</dbReference>
<evidence type="ECO:0000313" key="13">
    <source>
        <dbReference type="EMBL" id="MBP2022957.1"/>
    </source>
</evidence>
<feature type="domain" description="Methyl-accepting transducer" evidence="11">
    <location>
        <begin position="384"/>
        <end position="641"/>
    </location>
</feature>
<accession>A0ABS4K5B0</accession>
<evidence type="ECO:0000256" key="7">
    <source>
        <dbReference type="ARBA" id="ARBA00023224"/>
    </source>
</evidence>
<sequence length="670" mass="73748">MKKVKSVGGLGLKSVRFKLITSFLAICLIPLILVGIFAYRQAHSILLKKLEVTSEQTMDEIDRGLTNYFTAMGNPLEILAVNYNYINYGNVPDSEKYINSFLEDTRNTDNSILNTFYGLEAGRMLLSPQVDLPVGYNHRETGWYKEAVNKKGDIAISPPYKDTATKEYVVTLSKAVEKDGKLVGVVGMDISLKKLTESLSSIKIGNEGYIAISDKEGIMIIHPNSQYIGTDIMKKQSFWGEMISKSSGFANYELDGVKNFAVYKTISLTEWKIVATLNQEELLQDTNKILFVILAAVVLVSIIATVLSIFISNGISNNVRRVQEVIEKASLGDLTVSVDIKSKDEFKSLGNSFNKMIENISRLMKNVNSASKSVLETASNLADMSEQTTSAVQQVAQAMDEITVGAIKQAESTQQSSNDMEDLSEKLDTISKSTRNMGQISSDTEKLSSSGLTMVEELMDISNGTRISSIEVGKLVKDVNKSMEQITSISESISGITKQTNLLSLNASIEAARAGESGRGFAVVADEIRKLAEESKNSAEEIKLIIGEIQYKSIAAVKAMEENEIAVNNQTEVVKKTKSIFDNIINGIFVLNSKVGEIQEFIDNIEERKENIVGQIENISSISEETASATEEVSASTEEITATMNDFTQYAQELEQLSQKLEGEIKNFKI</sequence>
<keyword evidence="7 9" id="KW-0807">Transducer</keyword>
<evidence type="ECO:0000313" key="14">
    <source>
        <dbReference type="Proteomes" id="UP001519308"/>
    </source>
</evidence>
<dbReference type="InterPro" id="IPR029151">
    <property type="entry name" value="Sensor-like_sf"/>
</dbReference>
<feature type="transmembrane region" description="Helical" evidence="10">
    <location>
        <begin position="20"/>
        <end position="39"/>
    </location>
</feature>
<dbReference type="SUPFAM" id="SSF103190">
    <property type="entry name" value="Sensory domain-like"/>
    <property type="match status" value="1"/>
</dbReference>
<evidence type="ECO:0000256" key="1">
    <source>
        <dbReference type="ARBA" id="ARBA00004651"/>
    </source>
</evidence>
<dbReference type="CDD" id="cd18773">
    <property type="entry name" value="PDC1_HK_sensor"/>
    <property type="match status" value="1"/>
</dbReference>
<dbReference type="PRINTS" id="PR00260">
    <property type="entry name" value="CHEMTRNSDUCR"/>
</dbReference>
<dbReference type="SMART" id="SM00283">
    <property type="entry name" value="MA"/>
    <property type="match status" value="1"/>
</dbReference>
<evidence type="ECO:0000259" key="11">
    <source>
        <dbReference type="PROSITE" id="PS50111"/>
    </source>
</evidence>
<dbReference type="PANTHER" id="PTHR32089">
    <property type="entry name" value="METHYL-ACCEPTING CHEMOTAXIS PROTEIN MCPB"/>
    <property type="match status" value="1"/>
</dbReference>
<dbReference type="InterPro" id="IPR033479">
    <property type="entry name" value="dCache_1"/>
</dbReference>
<dbReference type="PROSITE" id="PS50111">
    <property type="entry name" value="CHEMOTAXIS_TRANSDUC_2"/>
    <property type="match status" value="1"/>
</dbReference>
<evidence type="ECO:0000256" key="9">
    <source>
        <dbReference type="PROSITE-ProRule" id="PRU00284"/>
    </source>
</evidence>
<reference evidence="13 14" key="1">
    <citation type="submission" date="2021-03" db="EMBL/GenBank/DDBJ databases">
        <title>Genomic Encyclopedia of Type Strains, Phase IV (KMG-IV): sequencing the most valuable type-strain genomes for metagenomic binning, comparative biology and taxonomic classification.</title>
        <authorList>
            <person name="Goeker M."/>
        </authorList>
    </citation>
    <scope>NUCLEOTIDE SEQUENCE [LARGE SCALE GENOMIC DNA]</scope>
    <source>
        <strain evidence="13 14">DSM 28650</strain>
    </source>
</reference>
<dbReference type="Pfam" id="PF00672">
    <property type="entry name" value="HAMP"/>
    <property type="match status" value="1"/>
</dbReference>
<keyword evidence="14" id="KW-1185">Reference proteome</keyword>
<evidence type="ECO:0000256" key="4">
    <source>
        <dbReference type="ARBA" id="ARBA00022692"/>
    </source>
</evidence>
<feature type="transmembrane region" description="Helical" evidence="10">
    <location>
        <begin position="289"/>
        <end position="311"/>
    </location>
</feature>
<keyword evidence="2" id="KW-1003">Cell membrane</keyword>
<gene>
    <name evidence="13" type="ORF">J2Z44_002782</name>
</gene>
<dbReference type="InterPro" id="IPR004089">
    <property type="entry name" value="MCPsignal_dom"/>
</dbReference>
<protein>
    <submittedName>
        <fullName evidence="13">Methyl-accepting chemotaxis protein</fullName>
    </submittedName>
</protein>
<dbReference type="CDD" id="cd11386">
    <property type="entry name" value="MCP_signal"/>
    <property type="match status" value="1"/>
</dbReference>
<dbReference type="EMBL" id="JAGGLL010000021">
    <property type="protein sequence ID" value="MBP2022957.1"/>
    <property type="molecule type" value="Genomic_DNA"/>
</dbReference>
<dbReference type="PROSITE" id="PS50885">
    <property type="entry name" value="HAMP"/>
    <property type="match status" value="1"/>
</dbReference>
<evidence type="ECO:0000256" key="6">
    <source>
        <dbReference type="ARBA" id="ARBA00023136"/>
    </source>
</evidence>
<dbReference type="SUPFAM" id="SSF58104">
    <property type="entry name" value="Methyl-accepting chemotaxis protein (MCP) signaling domain"/>
    <property type="match status" value="1"/>
</dbReference>
<dbReference type="Gene3D" id="1.10.8.500">
    <property type="entry name" value="HAMP domain in histidine kinase"/>
    <property type="match status" value="1"/>
</dbReference>
<evidence type="ECO:0000256" key="8">
    <source>
        <dbReference type="ARBA" id="ARBA00029447"/>
    </source>
</evidence>
<dbReference type="CDD" id="cd12912">
    <property type="entry name" value="PDC2_MCP_like"/>
    <property type="match status" value="1"/>
</dbReference>
<evidence type="ECO:0000259" key="12">
    <source>
        <dbReference type="PROSITE" id="PS50885"/>
    </source>
</evidence>
<feature type="domain" description="HAMP" evidence="12">
    <location>
        <begin position="313"/>
        <end position="365"/>
    </location>
</feature>